<feature type="region of interest" description="Disordered" evidence="1">
    <location>
        <begin position="93"/>
        <end position="138"/>
    </location>
</feature>
<dbReference type="Pfam" id="PF03781">
    <property type="entry name" value="FGE-sulfatase"/>
    <property type="match status" value="1"/>
</dbReference>
<evidence type="ECO:0000259" key="2">
    <source>
        <dbReference type="Pfam" id="PF03781"/>
    </source>
</evidence>
<sequence>MVLVPAGPFIQGSADGPLEEQPARTVRLDAFWIDREEVSVADWERFRAATGHPPSKYADDSLLHRPDLPIVGVSWFDARAYCRWAGKRLPTEAEWEKAARGPAGRRYPWGSEFDPGRAASEGSAPEPVGGRPGGESPYGARSMAGGVWEWTNDFWGEFYYREAPARNPLGPPSGFLHTIKGGSWREPPEFLRSATRFRLDGIIRWKTVGFRCARDARG</sequence>
<dbReference type="InterPro" id="IPR016187">
    <property type="entry name" value="CTDL_fold"/>
</dbReference>
<dbReference type="Gene3D" id="3.90.1580.10">
    <property type="entry name" value="paralog of FGE (formylglycine-generating enzyme)"/>
    <property type="match status" value="1"/>
</dbReference>
<evidence type="ECO:0000313" key="4">
    <source>
        <dbReference type="Proteomes" id="UP000782312"/>
    </source>
</evidence>
<evidence type="ECO:0000313" key="3">
    <source>
        <dbReference type="EMBL" id="MBI3128351.1"/>
    </source>
</evidence>
<name>A0A932MQR3_UNCTE</name>
<dbReference type="AlphaFoldDB" id="A0A932MQR3"/>
<dbReference type="InterPro" id="IPR005532">
    <property type="entry name" value="SUMF_dom"/>
</dbReference>
<dbReference type="InterPro" id="IPR042095">
    <property type="entry name" value="SUMF_sf"/>
</dbReference>
<dbReference type="SUPFAM" id="SSF56436">
    <property type="entry name" value="C-type lectin-like"/>
    <property type="match status" value="1"/>
</dbReference>
<dbReference type="EMBL" id="JACPUR010000028">
    <property type="protein sequence ID" value="MBI3128351.1"/>
    <property type="molecule type" value="Genomic_DNA"/>
</dbReference>
<gene>
    <name evidence="3" type="ORF">HYZ11_12155</name>
</gene>
<accession>A0A932MQR3</accession>
<dbReference type="InterPro" id="IPR051043">
    <property type="entry name" value="Sulfatase_Mod_Factor_Kinase"/>
</dbReference>
<dbReference type="PANTHER" id="PTHR23150:SF19">
    <property type="entry name" value="FORMYLGLYCINE-GENERATING ENZYME"/>
    <property type="match status" value="1"/>
</dbReference>
<proteinExistence type="predicted"/>
<comment type="caution">
    <text evidence="3">The sequence shown here is derived from an EMBL/GenBank/DDBJ whole genome shotgun (WGS) entry which is preliminary data.</text>
</comment>
<dbReference type="Proteomes" id="UP000782312">
    <property type="component" value="Unassembled WGS sequence"/>
</dbReference>
<dbReference type="GO" id="GO:0120147">
    <property type="term" value="F:formylglycine-generating oxidase activity"/>
    <property type="evidence" value="ECO:0007669"/>
    <property type="project" value="TreeGrafter"/>
</dbReference>
<organism evidence="3 4">
    <name type="scientific">Tectimicrobiota bacterium</name>
    <dbReference type="NCBI Taxonomy" id="2528274"/>
    <lineage>
        <taxon>Bacteria</taxon>
        <taxon>Pseudomonadati</taxon>
        <taxon>Nitrospinota/Tectimicrobiota group</taxon>
        <taxon>Candidatus Tectimicrobiota</taxon>
    </lineage>
</organism>
<evidence type="ECO:0000256" key="1">
    <source>
        <dbReference type="SAM" id="MobiDB-lite"/>
    </source>
</evidence>
<protein>
    <submittedName>
        <fullName evidence="3">SUMF1/EgtB/PvdO family nonheme iron enzyme</fullName>
    </submittedName>
</protein>
<reference evidence="3" key="1">
    <citation type="submission" date="2020-07" db="EMBL/GenBank/DDBJ databases">
        <title>Huge and variable diversity of episymbiotic CPR bacteria and DPANN archaea in groundwater ecosystems.</title>
        <authorList>
            <person name="He C.Y."/>
            <person name="Keren R."/>
            <person name="Whittaker M."/>
            <person name="Farag I.F."/>
            <person name="Doudna J."/>
            <person name="Cate J.H.D."/>
            <person name="Banfield J.F."/>
        </authorList>
    </citation>
    <scope>NUCLEOTIDE SEQUENCE</scope>
    <source>
        <strain evidence="3">NC_groundwater_763_Ag_S-0.2um_68_21</strain>
    </source>
</reference>
<dbReference type="PANTHER" id="PTHR23150">
    <property type="entry name" value="SULFATASE MODIFYING FACTOR 1, 2"/>
    <property type="match status" value="1"/>
</dbReference>
<feature type="domain" description="Sulfatase-modifying factor enzyme-like" evidence="2">
    <location>
        <begin position="1"/>
        <end position="214"/>
    </location>
</feature>